<evidence type="ECO:0000256" key="1">
    <source>
        <dbReference type="SAM" id="SignalP"/>
    </source>
</evidence>
<dbReference type="SUPFAM" id="SSF49695">
    <property type="entry name" value="gamma-Crystallin-like"/>
    <property type="match status" value="1"/>
</dbReference>
<dbReference type="GeneID" id="108674716"/>
<reference evidence="3" key="1">
    <citation type="submission" date="2025-08" db="UniProtKB">
        <authorList>
            <consortium name="RefSeq"/>
        </authorList>
    </citation>
    <scope>IDENTIFICATION</scope>
    <source>
        <tissue evidence="3">Whole organism</tissue>
    </source>
</reference>
<dbReference type="Proteomes" id="UP000694843">
    <property type="component" value="Unplaced"/>
</dbReference>
<keyword evidence="1" id="KW-0732">Signal</keyword>
<dbReference type="AlphaFoldDB" id="A0A8B7NWN4"/>
<feature type="signal peptide" evidence="1">
    <location>
        <begin position="1"/>
        <end position="20"/>
    </location>
</feature>
<evidence type="ECO:0000313" key="2">
    <source>
        <dbReference type="Proteomes" id="UP000694843"/>
    </source>
</evidence>
<dbReference type="Gene3D" id="2.60.20.10">
    <property type="entry name" value="Crystallins"/>
    <property type="match status" value="1"/>
</dbReference>
<keyword evidence="2" id="KW-1185">Reference proteome</keyword>
<evidence type="ECO:0000313" key="3">
    <source>
        <dbReference type="RefSeq" id="XP_018018173.1"/>
    </source>
</evidence>
<feature type="chain" id="PRO_5034666327" evidence="1">
    <location>
        <begin position="21"/>
        <end position="283"/>
    </location>
</feature>
<dbReference type="KEGG" id="hazt:108674716"/>
<proteinExistence type="predicted"/>
<dbReference type="OrthoDB" id="6381640at2759"/>
<dbReference type="RefSeq" id="XP_018018173.1">
    <property type="nucleotide sequence ID" value="XM_018162684.2"/>
</dbReference>
<protein>
    <submittedName>
        <fullName evidence="3">Uncharacterized protein LOC108674716</fullName>
    </submittedName>
</protein>
<dbReference type="InterPro" id="IPR011024">
    <property type="entry name" value="G_crystallin-like"/>
</dbReference>
<name>A0A8B7NWN4_HYAAZ</name>
<sequence>MSSFSHMLATLVAVISCISAQDTEYADKRYLKAYFDTDPDGPYLEFDSYSSDLIVEGVDNIIKRVCMTGDWLLYEGSSYFGSSYFYPGAIDSCHNLPSVASVSSLRYAGSPIGLDDIYFNLYTGAYYTGAEMTGNADLGNLGSFDLAISSLVISGQSPWTFFTGTQFDGVAICVRPTFLTDNNGVSYHHAYVNLVADLGIPDNSIRSVARGCKSGNVYRGKPRNVQHAEDLQPMEHVGDLQHVEHVGDLQHMEHVGDLQHVEHVKDLQHTEHMGDLKPLTPGN</sequence>
<accession>A0A8B7NWN4</accession>
<gene>
    <name evidence="3" type="primary">LOC108674716</name>
</gene>
<organism evidence="2 3">
    <name type="scientific">Hyalella azteca</name>
    <name type="common">Amphipod</name>
    <dbReference type="NCBI Taxonomy" id="294128"/>
    <lineage>
        <taxon>Eukaryota</taxon>
        <taxon>Metazoa</taxon>
        <taxon>Ecdysozoa</taxon>
        <taxon>Arthropoda</taxon>
        <taxon>Crustacea</taxon>
        <taxon>Multicrustacea</taxon>
        <taxon>Malacostraca</taxon>
        <taxon>Eumalacostraca</taxon>
        <taxon>Peracarida</taxon>
        <taxon>Amphipoda</taxon>
        <taxon>Senticaudata</taxon>
        <taxon>Talitrida</taxon>
        <taxon>Talitroidea</taxon>
        <taxon>Hyalellidae</taxon>
        <taxon>Hyalella</taxon>
    </lineage>
</organism>